<comment type="caution">
    <text evidence="2">The sequence shown here is derived from an EMBL/GenBank/DDBJ whole genome shotgun (WGS) entry which is preliminary data.</text>
</comment>
<feature type="compositionally biased region" description="Polar residues" evidence="1">
    <location>
        <begin position="458"/>
        <end position="493"/>
    </location>
</feature>
<gene>
    <name evidence="2" type="ORF">GSLYS_00022042001</name>
</gene>
<dbReference type="Proteomes" id="UP001497497">
    <property type="component" value="Unassembled WGS sequence"/>
</dbReference>
<dbReference type="AlphaFoldDB" id="A0AAV2IQL9"/>
<proteinExistence type="predicted"/>
<accession>A0AAV2IQL9</accession>
<evidence type="ECO:0000313" key="2">
    <source>
        <dbReference type="EMBL" id="CAL1548725.1"/>
    </source>
</evidence>
<reference evidence="2 3" key="1">
    <citation type="submission" date="2024-04" db="EMBL/GenBank/DDBJ databases">
        <authorList>
            <consortium name="Genoscope - CEA"/>
            <person name="William W."/>
        </authorList>
    </citation>
    <scope>NUCLEOTIDE SEQUENCE [LARGE SCALE GENOMIC DNA]</scope>
</reference>
<feature type="compositionally biased region" description="Low complexity" evidence="1">
    <location>
        <begin position="408"/>
        <end position="448"/>
    </location>
</feature>
<feature type="region of interest" description="Disordered" evidence="1">
    <location>
        <begin position="253"/>
        <end position="279"/>
    </location>
</feature>
<feature type="region of interest" description="Disordered" evidence="1">
    <location>
        <begin position="307"/>
        <end position="504"/>
    </location>
</feature>
<name>A0AAV2IQL9_LYMST</name>
<evidence type="ECO:0000313" key="3">
    <source>
        <dbReference type="Proteomes" id="UP001497497"/>
    </source>
</evidence>
<keyword evidence="3" id="KW-1185">Reference proteome</keyword>
<feature type="region of interest" description="Disordered" evidence="1">
    <location>
        <begin position="1"/>
        <end position="63"/>
    </location>
</feature>
<feature type="compositionally biased region" description="Basic and acidic residues" evidence="1">
    <location>
        <begin position="361"/>
        <end position="382"/>
    </location>
</feature>
<evidence type="ECO:0000256" key="1">
    <source>
        <dbReference type="SAM" id="MobiDB-lite"/>
    </source>
</evidence>
<organism evidence="2 3">
    <name type="scientific">Lymnaea stagnalis</name>
    <name type="common">Great pond snail</name>
    <name type="synonym">Helix stagnalis</name>
    <dbReference type="NCBI Taxonomy" id="6523"/>
    <lineage>
        <taxon>Eukaryota</taxon>
        <taxon>Metazoa</taxon>
        <taxon>Spiralia</taxon>
        <taxon>Lophotrochozoa</taxon>
        <taxon>Mollusca</taxon>
        <taxon>Gastropoda</taxon>
        <taxon>Heterobranchia</taxon>
        <taxon>Euthyneura</taxon>
        <taxon>Panpulmonata</taxon>
        <taxon>Hygrophila</taxon>
        <taxon>Lymnaeoidea</taxon>
        <taxon>Lymnaeidae</taxon>
        <taxon>Lymnaea</taxon>
    </lineage>
</organism>
<dbReference type="EMBL" id="CAXITT010001604">
    <property type="protein sequence ID" value="CAL1548725.1"/>
    <property type="molecule type" value="Genomic_DNA"/>
</dbReference>
<protein>
    <submittedName>
        <fullName evidence="2">Uncharacterized protein</fullName>
    </submittedName>
</protein>
<feature type="compositionally biased region" description="Basic and acidic residues" evidence="1">
    <location>
        <begin position="570"/>
        <end position="579"/>
    </location>
</feature>
<feature type="compositionally biased region" description="Polar residues" evidence="1">
    <location>
        <begin position="13"/>
        <end position="23"/>
    </location>
</feature>
<feature type="compositionally biased region" description="Basic residues" evidence="1">
    <location>
        <begin position="320"/>
        <end position="330"/>
    </location>
</feature>
<sequence length="688" mass="75031">MAPTAPEVLLSYQLPSETRGTSGSEERTGWSRGQAGVDVSQSPNGHHQSEPTPGHRCAHFNPAQQRGTNKRGILLEALTDPGSLLINNSTPCPENYTEYPFYTDARASGHDAGTPERFSGVKTPQGRRGQISQRHVKSHPLAAAKIISGRTTIYPFIDVTKAMDYLSNYDTQPRPKRWPLRILLTEAEQRDMERRKNMAKYSAGMAGTRTGSTLVGILGTLTELLLGSLRSTKRLKRQTAFESDQTISAAATLSNSGGESFPTGHAIDPNPNTPDALNMGESMNRIRVTNTPYSVIQKDELSSSVTLANKRVTEDNKTPRRDRKRRKGTKSRGGVDTNCDVAPKNASQSSSVKERHRAKKLNKDGDRHDIVNVKSSSDKPSEDASGSPCDGHRKKRKRKNRFNKIRGKSSTTSRKGSTTTTPKGFTTTTPKGSTTTTPKGSTTTTPKGYSAMTHKESSITAQGSSATSSPVQVTSISRQQLGENPAAETQNTGLFPDKRTTADSTAQISLDSEPLKKTISLTVIHPAQSGKVAEYNGSPKPDGTEVWTPVSVLADNDSDKTRMTNTPPRPDSEWHDHQRQQRRRGSLDTVGVETTTSHTQFHTGFTKPVTQPLPSTNEPVLLTLKEATTSVTKYKSAYDFLSAQQGLRRDTPSNARKEAEAFNLRLATSLCKVFGKRYVPTPIGGKCE</sequence>
<feature type="region of interest" description="Disordered" evidence="1">
    <location>
        <begin position="108"/>
        <end position="137"/>
    </location>
</feature>
<feature type="compositionally biased region" description="Basic residues" evidence="1">
    <location>
        <begin position="392"/>
        <end position="407"/>
    </location>
</feature>
<feature type="region of interest" description="Disordered" evidence="1">
    <location>
        <begin position="553"/>
        <end position="589"/>
    </location>
</feature>